<comment type="caution">
    <text evidence="2">The sequence shown here is derived from an EMBL/GenBank/DDBJ whole genome shotgun (WGS) entry which is preliminary data.</text>
</comment>
<feature type="compositionally biased region" description="Basic residues" evidence="1">
    <location>
        <begin position="95"/>
        <end position="109"/>
    </location>
</feature>
<accession>A0A1Y1W4R7</accession>
<name>A0A1Y1W4R7_9FUNG</name>
<evidence type="ECO:0000313" key="3">
    <source>
        <dbReference type="Proteomes" id="UP000193922"/>
    </source>
</evidence>
<feature type="compositionally biased region" description="Basic residues" evidence="1">
    <location>
        <begin position="137"/>
        <end position="148"/>
    </location>
</feature>
<dbReference type="EMBL" id="MCFD01000010">
    <property type="protein sequence ID" value="ORX68184.1"/>
    <property type="molecule type" value="Genomic_DNA"/>
</dbReference>
<feature type="region of interest" description="Disordered" evidence="1">
    <location>
        <begin position="135"/>
        <end position="170"/>
    </location>
</feature>
<dbReference type="GeneID" id="63806142"/>
<dbReference type="OrthoDB" id="5600116at2759"/>
<proteinExistence type="predicted"/>
<organism evidence="2 3">
    <name type="scientific">Linderina pennispora</name>
    <dbReference type="NCBI Taxonomy" id="61395"/>
    <lineage>
        <taxon>Eukaryota</taxon>
        <taxon>Fungi</taxon>
        <taxon>Fungi incertae sedis</taxon>
        <taxon>Zoopagomycota</taxon>
        <taxon>Kickxellomycotina</taxon>
        <taxon>Kickxellomycetes</taxon>
        <taxon>Kickxellales</taxon>
        <taxon>Kickxellaceae</taxon>
        <taxon>Linderina</taxon>
    </lineage>
</organism>
<evidence type="ECO:0000256" key="1">
    <source>
        <dbReference type="SAM" id="MobiDB-lite"/>
    </source>
</evidence>
<dbReference type="Proteomes" id="UP000193922">
    <property type="component" value="Unassembled WGS sequence"/>
</dbReference>
<reference evidence="2 3" key="1">
    <citation type="submission" date="2016-07" db="EMBL/GenBank/DDBJ databases">
        <title>Pervasive Adenine N6-methylation of Active Genes in Fungi.</title>
        <authorList>
            <consortium name="DOE Joint Genome Institute"/>
            <person name="Mondo S.J."/>
            <person name="Dannebaum R.O."/>
            <person name="Kuo R.C."/>
            <person name="Labutti K."/>
            <person name="Haridas S."/>
            <person name="Kuo A."/>
            <person name="Salamov A."/>
            <person name="Ahrendt S.R."/>
            <person name="Lipzen A."/>
            <person name="Sullivan W."/>
            <person name="Andreopoulos W.B."/>
            <person name="Clum A."/>
            <person name="Lindquist E."/>
            <person name="Daum C."/>
            <person name="Ramamoorthy G.K."/>
            <person name="Gryganskyi A."/>
            <person name="Culley D."/>
            <person name="Magnuson J.K."/>
            <person name="James T.Y."/>
            <person name="O'Malley M.A."/>
            <person name="Stajich J.E."/>
            <person name="Spatafora J.W."/>
            <person name="Visel A."/>
            <person name="Grigoriev I.V."/>
        </authorList>
    </citation>
    <scope>NUCLEOTIDE SEQUENCE [LARGE SCALE GENOMIC DNA]</scope>
    <source>
        <strain evidence="2 3">ATCC 12442</strain>
    </source>
</reference>
<dbReference type="RefSeq" id="XP_040741998.1">
    <property type="nucleotide sequence ID" value="XM_040889494.1"/>
</dbReference>
<feature type="region of interest" description="Disordered" evidence="1">
    <location>
        <begin position="189"/>
        <end position="215"/>
    </location>
</feature>
<dbReference type="AlphaFoldDB" id="A0A1Y1W4R7"/>
<evidence type="ECO:0000313" key="2">
    <source>
        <dbReference type="EMBL" id="ORX68184.1"/>
    </source>
</evidence>
<sequence>MAIHSPAEAWRVHSCGLVYECGNRRQNRGTRDVIEQNSDDNSANNDASSDSDSEAGGGGYASGTTALPPAIANDPFFARLLRNAELRDAAEKASSAKKAKRRAANRRKAKDTADDMYDLDDPFIDDSELTFMDGHQHAKRQKRQKRKKNESEAEGTSAEGMSIDDADDVARQMDEVDRFDEEDFFVYFGPLNEADEDEQSLETEAAGGSCGSNSN</sequence>
<feature type="compositionally biased region" description="Low complexity" evidence="1">
    <location>
        <begin position="39"/>
        <end position="50"/>
    </location>
</feature>
<keyword evidence="3" id="KW-1185">Reference proteome</keyword>
<feature type="region of interest" description="Disordered" evidence="1">
    <location>
        <begin position="91"/>
        <end position="120"/>
    </location>
</feature>
<gene>
    <name evidence="2" type="ORF">DL89DRAFT_27817</name>
</gene>
<protein>
    <submittedName>
        <fullName evidence="2">Uncharacterized protein</fullName>
    </submittedName>
</protein>
<feature type="region of interest" description="Disordered" evidence="1">
    <location>
        <begin position="30"/>
        <end position="69"/>
    </location>
</feature>